<evidence type="ECO:0000256" key="9">
    <source>
        <dbReference type="RuleBase" id="RU364068"/>
    </source>
</evidence>
<evidence type="ECO:0000256" key="3">
    <source>
        <dbReference type="ARBA" id="ARBA00005152"/>
    </source>
</evidence>
<name>A0A336K7I9_CULSO</name>
<reference evidence="11" key="2">
    <citation type="submission" date="2018-07" db="EMBL/GenBank/DDBJ databases">
        <authorList>
            <person name="Quirk P.G."/>
            <person name="Krulwich T.A."/>
        </authorList>
    </citation>
    <scope>NUCLEOTIDE SEQUENCE</scope>
</reference>
<dbReference type="CDD" id="cd01639">
    <property type="entry name" value="IMPase"/>
    <property type="match status" value="1"/>
</dbReference>
<evidence type="ECO:0000256" key="7">
    <source>
        <dbReference type="ARBA" id="ARBA00022842"/>
    </source>
</evidence>
<evidence type="ECO:0000256" key="1">
    <source>
        <dbReference type="ARBA" id="ARBA00001033"/>
    </source>
</evidence>
<keyword evidence="6 9" id="KW-0378">Hydrolase</keyword>
<dbReference type="Pfam" id="PF00459">
    <property type="entry name" value="Inositol_P"/>
    <property type="match status" value="1"/>
</dbReference>
<dbReference type="OMA" id="ERGLHPW"/>
<feature type="binding site" evidence="8">
    <location>
        <position position="71"/>
    </location>
    <ligand>
        <name>Mg(2+)</name>
        <dbReference type="ChEBI" id="CHEBI:18420"/>
        <label>1</label>
        <note>catalytic</note>
    </ligand>
</feature>
<evidence type="ECO:0000256" key="4">
    <source>
        <dbReference type="ARBA" id="ARBA00009759"/>
    </source>
</evidence>
<dbReference type="GO" id="GO:0046854">
    <property type="term" value="P:phosphatidylinositol phosphate biosynthetic process"/>
    <property type="evidence" value="ECO:0007669"/>
    <property type="project" value="InterPro"/>
</dbReference>
<proteinExistence type="inferred from homology"/>
<dbReference type="FunFam" id="3.30.540.10:FF:000004">
    <property type="entry name" value="Inositol-1-monophosphatase"/>
    <property type="match status" value="1"/>
</dbReference>
<evidence type="ECO:0000256" key="2">
    <source>
        <dbReference type="ARBA" id="ARBA00001946"/>
    </source>
</evidence>
<dbReference type="InterPro" id="IPR000760">
    <property type="entry name" value="Inositol_monophosphatase-like"/>
</dbReference>
<dbReference type="PANTHER" id="PTHR20854:SF4">
    <property type="entry name" value="INOSITOL-1-MONOPHOSPHATASE-RELATED"/>
    <property type="match status" value="1"/>
</dbReference>
<dbReference type="AlphaFoldDB" id="A0A336K7I9"/>
<evidence type="ECO:0000313" key="10">
    <source>
        <dbReference type="EMBL" id="SSX00864.1"/>
    </source>
</evidence>
<dbReference type="FunFam" id="3.40.190.80:FF:000002">
    <property type="entry name" value="Inositol-1-monophosphatase"/>
    <property type="match status" value="1"/>
</dbReference>
<sequence>MDRDLDICFTHVMQLVDEVGEIIASRFFAPKENVITKTSNIDFVTETDQQVEKHLINGITAKFPSHKFIGEEETSEGKVAELTNDPTWIIDPVDGTLNFVHGFPHSCVSIALLVDKVAEIGIVYNPVLNQKFVARRGKGATYNNRPIHVSSVTKLENALICTETGTARDESKMVVVMENINKLTRLAHGIRCLGAAALNICMVALGGADCYIEFGLHAWDMAAGELIVREAGGVSLDPSGGPLDLMSRRCLVAATQELANEVIAQITQYHPLPRD</sequence>
<keyword evidence="5 8" id="KW-0479">Metal-binding</keyword>
<dbReference type="PANTHER" id="PTHR20854">
    <property type="entry name" value="INOSITOL MONOPHOSPHATASE"/>
    <property type="match status" value="1"/>
</dbReference>
<dbReference type="EMBL" id="UFQT01000185">
    <property type="protein sequence ID" value="SSX21244.1"/>
    <property type="molecule type" value="Genomic_DNA"/>
</dbReference>
<comment type="catalytic activity">
    <reaction evidence="1 9">
        <text>a myo-inositol phosphate + H2O = myo-inositol + phosphate</text>
        <dbReference type="Rhea" id="RHEA:24056"/>
        <dbReference type="ChEBI" id="CHEBI:15377"/>
        <dbReference type="ChEBI" id="CHEBI:17268"/>
        <dbReference type="ChEBI" id="CHEBI:43474"/>
        <dbReference type="ChEBI" id="CHEBI:84139"/>
        <dbReference type="EC" id="3.1.3.25"/>
    </reaction>
</comment>
<dbReference type="EC" id="3.1.3.25" evidence="9"/>
<organism evidence="10">
    <name type="scientific">Culicoides sonorensis</name>
    <name type="common">Biting midge</name>
    <dbReference type="NCBI Taxonomy" id="179676"/>
    <lineage>
        <taxon>Eukaryota</taxon>
        <taxon>Metazoa</taxon>
        <taxon>Ecdysozoa</taxon>
        <taxon>Arthropoda</taxon>
        <taxon>Hexapoda</taxon>
        <taxon>Insecta</taxon>
        <taxon>Pterygota</taxon>
        <taxon>Neoptera</taxon>
        <taxon>Endopterygota</taxon>
        <taxon>Diptera</taxon>
        <taxon>Nematocera</taxon>
        <taxon>Chironomoidea</taxon>
        <taxon>Ceratopogonidae</taxon>
        <taxon>Ceratopogoninae</taxon>
        <taxon>Culicoides</taxon>
        <taxon>Monoculicoides</taxon>
    </lineage>
</organism>
<dbReference type="GO" id="GO:0006021">
    <property type="term" value="P:inositol biosynthetic process"/>
    <property type="evidence" value="ECO:0007669"/>
    <property type="project" value="UniProtKB-UniPathway"/>
</dbReference>
<comment type="pathway">
    <text evidence="3 9">Polyol metabolism; myo-inositol biosynthesis; myo-inositol from D-glucose 6-phosphate: step 2/2.</text>
</comment>
<dbReference type="PRINTS" id="PR00377">
    <property type="entry name" value="IMPHPHTASES"/>
</dbReference>
<dbReference type="GO" id="GO:0046872">
    <property type="term" value="F:metal ion binding"/>
    <property type="evidence" value="ECO:0007669"/>
    <property type="project" value="UniProtKB-KW"/>
</dbReference>
<gene>
    <name evidence="10" type="primary">CSON004370</name>
</gene>
<dbReference type="PROSITE" id="PS00630">
    <property type="entry name" value="IMP_2"/>
    <property type="match status" value="1"/>
</dbReference>
<feature type="binding site" evidence="8">
    <location>
        <position position="220"/>
    </location>
    <ligand>
        <name>Mg(2+)</name>
        <dbReference type="ChEBI" id="CHEBI:18420"/>
        <label>2</label>
    </ligand>
</feature>
<evidence type="ECO:0000256" key="6">
    <source>
        <dbReference type="ARBA" id="ARBA00022801"/>
    </source>
</evidence>
<dbReference type="Gene3D" id="3.30.540.10">
    <property type="entry name" value="Fructose-1,6-Bisphosphatase, subunit A, domain 1"/>
    <property type="match status" value="1"/>
</dbReference>
<feature type="binding site" evidence="8">
    <location>
        <position position="94"/>
    </location>
    <ligand>
        <name>Mg(2+)</name>
        <dbReference type="ChEBI" id="CHEBI:18420"/>
        <label>1</label>
        <note>catalytic</note>
    </ligand>
</feature>
<dbReference type="GO" id="GO:0007165">
    <property type="term" value="P:signal transduction"/>
    <property type="evidence" value="ECO:0007669"/>
    <property type="project" value="TreeGrafter"/>
</dbReference>
<dbReference type="UniPathway" id="UPA00823">
    <property type="reaction ID" value="UER00788"/>
</dbReference>
<dbReference type="InterPro" id="IPR020550">
    <property type="entry name" value="Inositol_monophosphatase_CS"/>
</dbReference>
<dbReference type="PROSITE" id="PS00629">
    <property type="entry name" value="IMP_1"/>
    <property type="match status" value="1"/>
</dbReference>
<dbReference type="SUPFAM" id="SSF56655">
    <property type="entry name" value="Carbohydrate phosphatase"/>
    <property type="match status" value="1"/>
</dbReference>
<dbReference type="EMBL" id="UFQS01000185">
    <property type="protein sequence ID" value="SSX00864.1"/>
    <property type="molecule type" value="Genomic_DNA"/>
</dbReference>
<comment type="similarity">
    <text evidence="4 9">Belongs to the inositol monophosphatase superfamily.</text>
</comment>
<dbReference type="InterPro" id="IPR033942">
    <property type="entry name" value="IMPase"/>
</dbReference>
<dbReference type="InterPro" id="IPR020583">
    <property type="entry name" value="Inositol_monoP_metal-BS"/>
</dbReference>
<comment type="cofactor">
    <cofactor evidence="2 8 9">
        <name>Mg(2+)</name>
        <dbReference type="ChEBI" id="CHEBI:18420"/>
    </cofactor>
</comment>
<dbReference type="PRINTS" id="PR00378">
    <property type="entry name" value="LIIMPHPHTASE"/>
</dbReference>
<evidence type="ECO:0000313" key="11">
    <source>
        <dbReference type="EMBL" id="SSX21244.1"/>
    </source>
</evidence>
<dbReference type="VEuPathDB" id="VectorBase:CSON004370"/>
<feature type="binding site" evidence="8">
    <location>
        <position position="91"/>
    </location>
    <ligand>
        <name>Mg(2+)</name>
        <dbReference type="ChEBI" id="CHEBI:18420"/>
        <label>1</label>
        <note>catalytic</note>
    </ligand>
</feature>
<evidence type="ECO:0000256" key="5">
    <source>
        <dbReference type="ARBA" id="ARBA00022723"/>
    </source>
</evidence>
<dbReference type="GO" id="GO:0008934">
    <property type="term" value="F:inositol monophosphate 1-phosphatase activity"/>
    <property type="evidence" value="ECO:0007669"/>
    <property type="project" value="InterPro"/>
</dbReference>
<evidence type="ECO:0000256" key="8">
    <source>
        <dbReference type="PIRSR" id="PIRSR600760-2"/>
    </source>
</evidence>
<reference evidence="10" key="1">
    <citation type="submission" date="2018-04" db="EMBL/GenBank/DDBJ databases">
        <authorList>
            <person name="Go L.Y."/>
            <person name="Mitchell J.A."/>
        </authorList>
    </citation>
    <scope>NUCLEOTIDE SEQUENCE</scope>
    <source>
        <tissue evidence="10">Whole organism</tissue>
    </source>
</reference>
<protein>
    <recommendedName>
        <fullName evidence="9">Inositol-1-monophosphatase</fullName>
        <ecNumber evidence="9">3.1.3.25</ecNumber>
    </recommendedName>
</protein>
<dbReference type="Gene3D" id="3.40.190.80">
    <property type="match status" value="1"/>
</dbReference>
<keyword evidence="7 8" id="KW-0460">Magnesium</keyword>
<dbReference type="InterPro" id="IPR020552">
    <property type="entry name" value="Inositol_monoPase_Li-sen"/>
</dbReference>
<accession>A0A336K7I9</accession>